<evidence type="ECO:0000256" key="5">
    <source>
        <dbReference type="ARBA" id="ARBA00022691"/>
    </source>
</evidence>
<dbReference type="InterPro" id="IPR036388">
    <property type="entry name" value="WH-like_DNA-bd_sf"/>
</dbReference>
<dbReference type="PROSITE" id="PS50075">
    <property type="entry name" value="CARRIER"/>
    <property type="match status" value="1"/>
</dbReference>
<dbReference type="InterPro" id="IPR016461">
    <property type="entry name" value="COMT-like"/>
</dbReference>
<dbReference type="CDD" id="cd00833">
    <property type="entry name" value="PKS"/>
    <property type="match status" value="1"/>
</dbReference>
<dbReference type="CDD" id="cd05195">
    <property type="entry name" value="enoyl_red"/>
    <property type="match status" value="1"/>
</dbReference>
<dbReference type="Gene3D" id="3.90.180.10">
    <property type="entry name" value="Medium-chain alcohol dehydrogenases, catalytic domain"/>
    <property type="match status" value="1"/>
</dbReference>
<accession>A0A6A5UKX4</accession>
<dbReference type="SUPFAM" id="SSF53901">
    <property type="entry name" value="Thiolase-like"/>
    <property type="match status" value="1"/>
</dbReference>
<dbReference type="CDD" id="cd02440">
    <property type="entry name" value="AdoMet_MTases"/>
    <property type="match status" value="1"/>
</dbReference>
<dbReference type="SMART" id="SM00829">
    <property type="entry name" value="PKS_ER"/>
    <property type="match status" value="1"/>
</dbReference>
<organism evidence="15 16">
    <name type="scientific">Byssothecium circinans</name>
    <dbReference type="NCBI Taxonomy" id="147558"/>
    <lineage>
        <taxon>Eukaryota</taxon>
        <taxon>Fungi</taxon>
        <taxon>Dikarya</taxon>
        <taxon>Ascomycota</taxon>
        <taxon>Pezizomycotina</taxon>
        <taxon>Dothideomycetes</taxon>
        <taxon>Pleosporomycetidae</taxon>
        <taxon>Pleosporales</taxon>
        <taxon>Massarineae</taxon>
        <taxon>Massarinaceae</taxon>
        <taxon>Byssothecium</taxon>
    </lineage>
</organism>
<dbReference type="SUPFAM" id="SSF46785">
    <property type="entry name" value="Winged helix' DNA-binding domain"/>
    <property type="match status" value="1"/>
</dbReference>
<dbReference type="InterPro" id="IPR036736">
    <property type="entry name" value="ACP-like_sf"/>
</dbReference>
<dbReference type="Pfam" id="PF08659">
    <property type="entry name" value="KR"/>
    <property type="match status" value="1"/>
</dbReference>
<dbReference type="Pfam" id="PF16197">
    <property type="entry name" value="KAsynt_C_assoc"/>
    <property type="match status" value="1"/>
</dbReference>
<dbReference type="GO" id="GO:0004312">
    <property type="term" value="F:fatty acid synthase activity"/>
    <property type="evidence" value="ECO:0007669"/>
    <property type="project" value="TreeGrafter"/>
</dbReference>
<dbReference type="Gene3D" id="3.40.366.10">
    <property type="entry name" value="Malonyl-Coenzyme A Acyl Carrier Protein, domain 2"/>
    <property type="match status" value="1"/>
</dbReference>
<dbReference type="Pfam" id="PF00109">
    <property type="entry name" value="ketoacyl-synt"/>
    <property type="match status" value="1"/>
</dbReference>
<dbReference type="InterPro" id="IPR050091">
    <property type="entry name" value="PKS_NRPS_Biosynth_Enz"/>
</dbReference>
<feature type="domain" description="Carrier" evidence="12">
    <location>
        <begin position="2725"/>
        <end position="2803"/>
    </location>
</feature>
<dbReference type="EMBL" id="ML976980">
    <property type="protein sequence ID" value="KAF1961727.1"/>
    <property type="molecule type" value="Genomic_DNA"/>
</dbReference>
<dbReference type="SUPFAM" id="SSF47336">
    <property type="entry name" value="ACP-like"/>
    <property type="match status" value="1"/>
</dbReference>
<name>A0A6A5UKX4_9PLEO</name>
<dbReference type="InterPro" id="IPR016035">
    <property type="entry name" value="Acyl_Trfase/lysoPLipase"/>
</dbReference>
<keyword evidence="1" id="KW-0596">Phosphopantetheine</keyword>
<dbReference type="Pfam" id="PF23297">
    <property type="entry name" value="ACP_SdgA_C"/>
    <property type="match status" value="1"/>
</dbReference>
<dbReference type="InterPro" id="IPR036390">
    <property type="entry name" value="WH_DNA-bd_sf"/>
</dbReference>
<dbReference type="InterPro" id="IPR016036">
    <property type="entry name" value="Malonyl_transacylase_ACP-bd"/>
</dbReference>
<dbReference type="InterPro" id="IPR016039">
    <property type="entry name" value="Thiolase-like"/>
</dbReference>
<dbReference type="Pfam" id="PF21089">
    <property type="entry name" value="PKS_DH_N"/>
    <property type="match status" value="1"/>
</dbReference>
<dbReference type="SUPFAM" id="SSF51735">
    <property type="entry name" value="NAD(P)-binding Rossmann-fold domains"/>
    <property type="match status" value="2"/>
</dbReference>
<keyword evidence="4" id="KW-0808">Transferase</keyword>
<keyword evidence="7" id="KW-0560">Oxidoreductase</keyword>
<dbReference type="InterPro" id="IPR049551">
    <property type="entry name" value="PKS_DH_C"/>
</dbReference>
<keyword evidence="9" id="KW-0012">Acyltransferase</keyword>
<dbReference type="Gene3D" id="3.40.50.720">
    <property type="entry name" value="NAD(P)-binding Rossmann-like Domain"/>
    <property type="match status" value="2"/>
</dbReference>
<feature type="region of interest" description="N-terminal hotdog fold" evidence="10">
    <location>
        <begin position="1361"/>
        <end position="1494"/>
    </location>
</feature>
<dbReference type="Pfam" id="PF00698">
    <property type="entry name" value="Acyl_transf_1"/>
    <property type="match status" value="1"/>
</dbReference>
<evidence type="ECO:0000259" key="14">
    <source>
        <dbReference type="PROSITE" id="PS52019"/>
    </source>
</evidence>
<evidence type="ECO:0000256" key="2">
    <source>
        <dbReference type="ARBA" id="ARBA00022553"/>
    </source>
</evidence>
<dbReference type="InterPro" id="IPR057326">
    <property type="entry name" value="KR_dom"/>
</dbReference>
<dbReference type="InterPro" id="IPR013149">
    <property type="entry name" value="ADH-like_C"/>
</dbReference>
<dbReference type="Gene3D" id="1.10.10.10">
    <property type="entry name" value="Winged helix-like DNA-binding domain superfamily/Winged helix DNA-binding domain"/>
    <property type="match status" value="1"/>
</dbReference>
<feature type="region of interest" description="Disordered" evidence="11">
    <location>
        <begin position="867"/>
        <end position="886"/>
    </location>
</feature>
<feature type="active site" description="Proton donor; for dehydratase activity" evidence="10">
    <location>
        <position position="1575"/>
    </location>
</feature>
<feature type="region of interest" description="C-terminal hotdog fold" evidence="10">
    <location>
        <begin position="1508"/>
        <end position="1665"/>
    </location>
</feature>
<dbReference type="SMART" id="SM00826">
    <property type="entry name" value="PKS_DH"/>
    <property type="match status" value="1"/>
</dbReference>
<dbReference type="InterPro" id="IPR049900">
    <property type="entry name" value="PKS_mFAS_DH"/>
</dbReference>
<dbReference type="SMART" id="SM00822">
    <property type="entry name" value="PKS_KR"/>
    <property type="match status" value="1"/>
</dbReference>
<dbReference type="InterPro" id="IPR036291">
    <property type="entry name" value="NAD(P)-bd_dom_sf"/>
</dbReference>
<dbReference type="InterPro" id="IPR049552">
    <property type="entry name" value="PKS_DH_N"/>
</dbReference>
<proteinExistence type="predicted"/>
<dbReference type="InterPro" id="IPR001227">
    <property type="entry name" value="Ac_transferase_dom_sf"/>
</dbReference>
<feature type="domain" description="Ketosynthase family 3 (KS3)" evidence="13">
    <location>
        <begin position="422"/>
        <end position="849"/>
    </location>
</feature>
<dbReference type="InterPro" id="IPR020806">
    <property type="entry name" value="PKS_PP-bd"/>
</dbReference>
<dbReference type="InterPro" id="IPR001077">
    <property type="entry name" value="COMT_C"/>
</dbReference>
<dbReference type="Pfam" id="PF00107">
    <property type="entry name" value="ADH_zinc_N"/>
    <property type="match status" value="1"/>
</dbReference>
<keyword evidence="2" id="KW-0597">Phosphoprotein</keyword>
<evidence type="ECO:0000256" key="3">
    <source>
        <dbReference type="ARBA" id="ARBA00022603"/>
    </source>
</evidence>
<feature type="domain" description="PKS/mFAS DH" evidence="14">
    <location>
        <begin position="1361"/>
        <end position="1665"/>
    </location>
</feature>
<keyword evidence="8" id="KW-0511">Multifunctional enzyme</keyword>
<dbReference type="GO" id="GO:0006633">
    <property type="term" value="P:fatty acid biosynthetic process"/>
    <property type="evidence" value="ECO:0007669"/>
    <property type="project" value="InterPro"/>
</dbReference>
<dbReference type="OrthoDB" id="329835at2759"/>
<dbReference type="Gene3D" id="1.10.1200.10">
    <property type="entry name" value="ACP-like"/>
    <property type="match status" value="1"/>
</dbReference>
<protein>
    <submittedName>
        <fullName evidence="15">Uncharacterized protein</fullName>
    </submittedName>
</protein>
<evidence type="ECO:0000256" key="7">
    <source>
        <dbReference type="ARBA" id="ARBA00023002"/>
    </source>
</evidence>
<dbReference type="InterPro" id="IPR020841">
    <property type="entry name" value="PKS_Beta-ketoAc_synthase_dom"/>
</dbReference>
<evidence type="ECO:0000256" key="10">
    <source>
        <dbReference type="PROSITE-ProRule" id="PRU01363"/>
    </source>
</evidence>
<evidence type="ECO:0000313" key="15">
    <source>
        <dbReference type="EMBL" id="KAF1961727.1"/>
    </source>
</evidence>
<dbReference type="SUPFAM" id="SSF53335">
    <property type="entry name" value="S-adenosyl-L-methionine-dependent methyltransferases"/>
    <property type="match status" value="1"/>
</dbReference>
<keyword evidence="6" id="KW-0521">NADP</keyword>
<sequence>MASSTKSNSQTDILVLAQQIKDLSTSLVEYLSSTGQEAPNLSISSPIIPQGDKNYNEIRNKLNDAAFDLLLLANGSKTYFRKLCCQGNDLAAYQIAFDFDLFNIIPKEQPMHLTTISEKTGLDVGIAGRVLRFLATQRIFHEVEKNTFTHTRDSVVVKDDEYLHAAVHYSISEMLQAASVAGPAVKDGVEPFTKRHGCSAWEYYTKDPKSASRFAKAMTGIAKVDMHMEGLFNGFPWGNLGDHAKVVDIGGGSGHVSVKLARTFPNLSIVVQDNDLEMLKGAKALDLIGIEDRLTYMQHDFFEPQPVADADVYFLRHVLHNWNDEDCARILKALVPVLEKCKPGTPVLINEAVVPETGTITRFEENLMRQIDMHLMISYSSKQRTPDELSAILKKADSRFHIAAVHSYGMVGLVEVHLDAALTAGCQHTAGCRLPGGVSKPSDLWALLAEKRSGYTEFDKSRLNLDGYYHPNPQRPGTIHTKGGQLLDSDPRLFDHAFFSVQAAEVPTMDLMQRKILEVSYEAMEAAGETWNSFWGSNTGVFMGNFNYDGHVTHSQDRDFEMPYTATGASPTILSNRVNHLLNLKGPSLTVDTACASSMYALHLAVNALRAGDCDAAIVGGMNLISNPDMQQMVVKLGAASGTSTCHSFDEAADGYCRSEGFGALYLRRYADAVEKDYPIRAVVRGTAINHNGRSAGISHPSSEGQEILIRHAYANAGLPTHLTGYVECHGTGTPVGDPAEVSAVSRAFCSALRTSTSGHLLIGSVKSNLGHSEAASGVTGVMKSVLALEHGMIPATIGIKKLNPNIDFESARVQVVTEMTPWPVDKLRRISVNSFGFGGANGHAIIDHPDVVAAEMRQKWERHYNALLTPPSEPRELDDDDNSKKAPATGRLVLLPFSAHDKEALTANVQALGEVVDTLPLADVAYTLSERRSTFLYKTFAVVDANAASQALSIPPTSIIKSASTQPARVGFIFTGQGAQWKAMGRALFEYGVFALSVAAMDSVLASLSIAPSWSLKEVLNGASERSVQEAEVSQTVCAALQIGIVDLFRSWSIVPHATVGHSSGEIAAAYAAGRLSRSEAVVLAYCRAKAITFNPQNGAMLAVGLSLEEAHIALQGLESQIKVAAVNSPSSVTLSGDAHAVTELHQKLQAEGTFARLLQTDGNAYHSHHMLPIGERYQELLKTYLAEVQSDPERPPAGSWVSSVTPREEPIATALYWRKNLESAVLFSPAVEHLVTETETRVEILIEIGPHSALQNPVKQIVTAAGTKHAFKPPIYLSALRRFEDGVHNLLSLCGSLFQLNHSVDLSVANNIHRNGHHGTTRNAKVCIDMPTYRFAYGPILCYENRITRELRERPFLHHDLLGLLRPGGSKDQPVWRNVLRMKDVPWLSDHRLLPNAVLPGSAYICLAIEAGSQYAQTRGILPESRVFKLSSVQIKNALIIPEDDVGIEVMTSITASSFSINWLEFKVTSVDSEGKWTDNAKGLISVATAPARESMGMKRLDEKMDVRYMDAQRWYSKFEEIGLGYGKSFQGLSNLVADPYKHIAKADVNLSPTAGMFNGPESEYAMHPAALDICFQIGIIATHGGQVGRVTHAHIPLFVGEINIWPASGEETTGQVIAQSEKRGLRNIMGSIQVFDENGLPRVEAKNFKGVRYDGEKGLDAAPQLNEYVRLIWKPDISTLSSSQAEAVIASIPDEEPYQRLTGLIDLLGHRDPNTRILQIGAHNVVSRLILRTLGGHTDTMRYDIFTIADKSSELLQEVEDALSEFKFVTTRFFDLKKEEEEQNVEDGYDVIIVADGLEAVDDISIALLRLRILSKVDGKLIIMNSARGETDWNPVLTANAYSEVEVALQNAVESAPILMASVTSVVPTASNLLTSDWMYIIYQHTITPFHQSLVVELQKRKIMSIVTKLSHAGRIPDGSRAIMTMDLEEKGGLFDATEEEYNSVKAAVQKVSSLLWLTRGDVMGGQEPKATLATGMMRMLTSEKPESRFSIFHLGASLNAARVIEREMRLYSGNTDVELALDGDAVYIPRLLYDSGLSARFRALNSHSPSTAMVPIHSQGRVAVEFAVPGLTSSLYFKPDQTVEGPLPDGWIEIKTAALGLNWKDLIMASGRATSGMDMNSCTGECAGTVVACGPGVTRFQPGDRVFSLVVRSWFGTHIRTPASLAQKMKPEDTFEKMCTIPVAFTTAVYGLIHLGRLGKGQRVLIQTATGGLGLAAIQVAKACGADIFATAGTPEKRTYLTGRYGIAEDHIFSSRDESDTTETSMMAATGGKGFNVILSTSMGDMLHAAWRCISPRGVFIDVGRMDVVDHSMLGLNTFERNATFTSFDLSVMLRQDPEFVYELMDVVGSMLSTGTIQPLDEIRTYDVSKLDSALLSLSKGTHIGKFVVSYENPDSLVKMVSPVSRAKFDPDAEFVLVGGLGGFGRSTLRWLVVHGARHITVFRRSTTIEDETQIMLNDLSSQGATVNLRQVDVTSRNQVEAALGELSSIRPVKGIMHAAMTPADTTFDQLPYSTWKYGLGSKVEGTINLHEASLALALPLDWFVLTGSVMAVTALPAHLTYCTANSFQEAFARYRKSLGLPACTISLGLITETTAWARRDTTLGLTKRNHLYGNGELETMQLFEAAFLETPAEVGGDHGWQNHDPLAEAQMTGSWDPSKMVKVYVEGPEPVWHKNKKFLHVVKALKLRLHASDRPLQSNTEKPAVGGAVDAAIGDDHREEAVNIIAAAISGRIAELLEIEMESIDPSSSVAVLGVDSMLAVELRSFIVAALGQQIPLLQLLDERKSIIDLAEALVTERIDATAQMS</sequence>
<dbReference type="GO" id="GO:0016491">
    <property type="term" value="F:oxidoreductase activity"/>
    <property type="evidence" value="ECO:0007669"/>
    <property type="project" value="UniProtKB-KW"/>
</dbReference>
<keyword evidence="5" id="KW-0949">S-adenosyl-L-methionine</keyword>
<evidence type="ECO:0000259" key="13">
    <source>
        <dbReference type="PROSITE" id="PS52004"/>
    </source>
</evidence>
<feature type="active site" description="Proton acceptor; for dehydratase activity" evidence="10">
    <location>
        <position position="1393"/>
    </location>
</feature>
<dbReference type="SMART" id="SM00823">
    <property type="entry name" value="PKS_PP"/>
    <property type="match status" value="1"/>
</dbReference>
<dbReference type="PROSITE" id="PS51683">
    <property type="entry name" value="SAM_OMT_II"/>
    <property type="match status" value="1"/>
</dbReference>
<dbReference type="PROSITE" id="PS52019">
    <property type="entry name" value="PKS_MFAS_DH"/>
    <property type="match status" value="1"/>
</dbReference>
<evidence type="ECO:0000313" key="16">
    <source>
        <dbReference type="Proteomes" id="UP000800035"/>
    </source>
</evidence>
<dbReference type="SMART" id="SM00827">
    <property type="entry name" value="PKS_AT"/>
    <property type="match status" value="1"/>
</dbReference>
<dbReference type="Proteomes" id="UP000800035">
    <property type="component" value="Unassembled WGS sequence"/>
</dbReference>
<evidence type="ECO:0000256" key="1">
    <source>
        <dbReference type="ARBA" id="ARBA00022450"/>
    </source>
</evidence>
<dbReference type="SUPFAM" id="SSF55048">
    <property type="entry name" value="Probable ACP-binding domain of malonyl-CoA ACP transacylase"/>
    <property type="match status" value="1"/>
</dbReference>
<dbReference type="SUPFAM" id="SSF52151">
    <property type="entry name" value="FabD/lysophospholipase-like"/>
    <property type="match status" value="1"/>
</dbReference>
<evidence type="ECO:0000256" key="9">
    <source>
        <dbReference type="ARBA" id="ARBA00023315"/>
    </source>
</evidence>
<dbReference type="Gene3D" id="3.40.50.150">
    <property type="entry name" value="Vaccinia Virus protein VP39"/>
    <property type="match status" value="2"/>
</dbReference>
<dbReference type="InterPro" id="IPR032821">
    <property type="entry name" value="PKS_assoc"/>
</dbReference>
<dbReference type="Pfam" id="PF08240">
    <property type="entry name" value="ADH_N"/>
    <property type="match status" value="1"/>
</dbReference>
<evidence type="ECO:0000256" key="11">
    <source>
        <dbReference type="SAM" id="MobiDB-lite"/>
    </source>
</evidence>
<reference evidence="15" key="1">
    <citation type="journal article" date="2020" name="Stud. Mycol.">
        <title>101 Dothideomycetes genomes: a test case for predicting lifestyles and emergence of pathogens.</title>
        <authorList>
            <person name="Haridas S."/>
            <person name="Albert R."/>
            <person name="Binder M."/>
            <person name="Bloem J."/>
            <person name="Labutti K."/>
            <person name="Salamov A."/>
            <person name="Andreopoulos B."/>
            <person name="Baker S."/>
            <person name="Barry K."/>
            <person name="Bills G."/>
            <person name="Bluhm B."/>
            <person name="Cannon C."/>
            <person name="Castanera R."/>
            <person name="Culley D."/>
            <person name="Daum C."/>
            <person name="Ezra D."/>
            <person name="Gonzalez J."/>
            <person name="Henrissat B."/>
            <person name="Kuo A."/>
            <person name="Liang C."/>
            <person name="Lipzen A."/>
            <person name="Lutzoni F."/>
            <person name="Magnuson J."/>
            <person name="Mondo S."/>
            <person name="Nolan M."/>
            <person name="Ohm R."/>
            <person name="Pangilinan J."/>
            <person name="Park H.-J."/>
            <person name="Ramirez L."/>
            <person name="Alfaro M."/>
            <person name="Sun H."/>
            <person name="Tritt A."/>
            <person name="Yoshinaga Y."/>
            <person name="Zwiers L.-H."/>
            <person name="Turgeon B."/>
            <person name="Goodwin S."/>
            <person name="Spatafora J."/>
            <person name="Crous P."/>
            <person name="Grigoriev I."/>
        </authorList>
    </citation>
    <scope>NUCLEOTIDE SEQUENCE</scope>
    <source>
        <strain evidence="15">CBS 675.92</strain>
    </source>
</reference>
<evidence type="ECO:0000256" key="4">
    <source>
        <dbReference type="ARBA" id="ARBA00022679"/>
    </source>
</evidence>
<dbReference type="InterPro" id="IPR029063">
    <property type="entry name" value="SAM-dependent_MTases_sf"/>
</dbReference>
<dbReference type="InterPro" id="IPR014030">
    <property type="entry name" value="Ketoacyl_synth_N"/>
</dbReference>
<dbReference type="PROSITE" id="PS52004">
    <property type="entry name" value="KS3_2"/>
    <property type="match status" value="1"/>
</dbReference>
<dbReference type="GO" id="GO:0031177">
    <property type="term" value="F:phosphopantetheine binding"/>
    <property type="evidence" value="ECO:0007669"/>
    <property type="project" value="InterPro"/>
</dbReference>
<dbReference type="InterPro" id="IPR013968">
    <property type="entry name" value="PKS_KR"/>
</dbReference>
<dbReference type="SUPFAM" id="SSF50129">
    <property type="entry name" value="GroES-like"/>
    <property type="match status" value="1"/>
</dbReference>
<keyword evidence="3" id="KW-0489">Methyltransferase</keyword>
<dbReference type="GO" id="GO:0044550">
    <property type="term" value="P:secondary metabolite biosynthetic process"/>
    <property type="evidence" value="ECO:0007669"/>
    <property type="project" value="TreeGrafter"/>
</dbReference>
<dbReference type="InterPro" id="IPR018201">
    <property type="entry name" value="Ketoacyl_synth_AS"/>
</dbReference>
<dbReference type="InterPro" id="IPR013154">
    <property type="entry name" value="ADH-like_N"/>
</dbReference>
<dbReference type="Gene3D" id="3.10.129.110">
    <property type="entry name" value="Polyketide synthase dehydratase"/>
    <property type="match status" value="1"/>
</dbReference>
<dbReference type="InterPro" id="IPR020843">
    <property type="entry name" value="ER"/>
</dbReference>
<dbReference type="Pfam" id="PF00891">
    <property type="entry name" value="Methyltransf_2"/>
    <property type="match status" value="1"/>
</dbReference>
<keyword evidence="16" id="KW-1185">Reference proteome</keyword>
<dbReference type="InterPro" id="IPR009081">
    <property type="entry name" value="PP-bd_ACP"/>
</dbReference>
<dbReference type="InterPro" id="IPR014043">
    <property type="entry name" value="Acyl_transferase_dom"/>
</dbReference>
<dbReference type="InterPro" id="IPR020807">
    <property type="entry name" value="PKS_DH"/>
</dbReference>
<dbReference type="InterPro" id="IPR011032">
    <property type="entry name" value="GroES-like_sf"/>
</dbReference>
<dbReference type="InterPro" id="IPR042104">
    <property type="entry name" value="PKS_dehydratase_sf"/>
</dbReference>
<dbReference type="Pfam" id="PF14765">
    <property type="entry name" value="PS-DH"/>
    <property type="match status" value="1"/>
</dbReference>
<dbReference type="Pfam" id="PF02801">
    <property type="entry name" value="Ketoacyl-synt_C"/>
    <property type="match status" value="1"/>
</dbReference>
<evidence type="ECO:0000256" key="8">
    <source>
        <dbReference type="ARBA" id="ARBA00023268"/>
    </source>
</evidence>
<dbReference type="PANTHER" id="PTHR43775">
    <property type="entry name" value="FATTY ACID SYNTHASE"/>
    <property type="match status" value="1"/>
</dbReference>
<dbReference type="GO" id="GO:0008171">
    <property type="term" value="F:O-methyltransferase activity"/>
    <property type="evidence" value="ECO:0007669"/>
    <property type="project" value="InterPro"/>
</dbReference>
<gene>
    <name evidence="15" type="ORF">CC80DRAFT_531559</name>
</gene>
<dbReference type="SMART" id="SM00825">
    <property type="entry name" value="PKS_KS"/>
    <property type="match status" value="1"/>
</dbReference>
<evidence type="ECO:0000259" key="12">
    <source>
        <dbReference type="PROSITE" id="PS50075"/>
    </source>
</evidence>
<dbReference type="Gene3D" id="3.40.47.10">
    <property type="match status" value="1"/>
</dbReference>
<dbReference type="GO" id="GO:0004315">
    <property type="term" value="F:3-oxoacyl-[acyl-carrier-protein] synthase activity"/>
    <property type="evidence" value="ECO:0007669"/>
    <property type="project" value="InterPro"/>
</dbReference>
<dbReference type="InterPro" id="IPR014031">
    <property type="entry name" value="Ketoacyl_synth_C"/>
</dbReference>
<evidence type="ECO:0000256" key="6">
    <source>
        <dbReference type="ARBA" id="ARBA00022857"/>
    </source>
</evidence>
<dbReference type="PROSITE" id="PS00606">
    <property type="entry name" value="KS3_1"/>
    <property type="match status" value="1"/>
</dbReference>
<dbReference type="GO" id="GO:0032259">
    <property type="term" value="P:methylation"/>
    <property type="evidence" value="ECO:0007669"/>
    <property type="project" value="UniProtKB-KW"/>
</dbReference>
<dbReference type="PANTHER" id="PTHR43775:SF50">
    <property type="entry name" value="HIGHLY REDUCING POLYKETIDE SYNTHASE SRDA"/>
    <property type="match status" value="1"/>
</dbReference>